<evidence type="ECO:0000313" key="2">
    <source>
        <dbReference type="EMBL" id="CAB0036134.1"/>
    </source>
</evidence>
<reference evidence="2 3" key="1">
    <citation type="submission" date="2020-02" db="EMBL/GenBank/DDBJ databases">
        <authorList>
            <person name="Ferguson B K."/>
        </authorList>
    </citation>
    <scope>NUCLEOTIDE SEQUENCE [LARGE SCALE GENOMIC DNA]</scope>
</reference>
<feature type="compositionally biased region" description="Low complexity" evidence="1">
    <location>
        <begin position="107"/>
        <end position="116"/>
    </location>
</feature>
<accession>A0A6H5IDU5</accession>
<gene>
    <name evidence="2" type="ORF">TBRA_LOCUS8015</name>
</gene>
<sequence>MRTCARIFSTMRRCTVLKKLASGAALSAINHREKGPRAFNDLIQSDDPLGARSMPGTVRSESDLSLILVTHFLKSPRTPTHDCSALDTERQSESRYSCEAQRRRRAASSSSSSSSSGGDIATNDASGLTADTLYVSIYTRTQTQRLGSTCGAADESSVCAANRGRSSEIAVDDDSQHSSSSSSSSSSDPHLLLASSRTHYITHTQTEAGRVTDAHYYQRLCDRERLVLPIAPRKRKKYRKHVRSVICARSTCSAGARLRVVCEAPKYNCYHAGVRCHRRRCI</sequence>
<keyword evidence="3" id="KW-1185">Reference proteome</keyword>
<name>A0A6H5IDU5_9HYME</name>
<feature type="compositionally biased region" description="Low complexity" evidence="1">
    <location>
        <begin position="177"/>
        <end position="188"/>
    </location>
</feature>
<feature type="region of interest" description="Disordered" evidence="1">
    <location>
        <begin position="168"/>
        <end position="190"/>
    </location>
</feature>
<feature type="region of interest" description="Disordered" evidence="1">
    <location>
        <begin position="76"/>
        <end position="123"/>
    </location>
</feature>
<dbReference type="Proteomes" id="UP000479190">
    <property type="component" value="Unassembled WGS sequence"/>
</dbReference>
<dbReference type="EMBL" id="CADCXV010000807">
    <property type="protein sequence ID" value="CAB0036134.1"/>
    <property type="molecule type" value="Genomic_DNA"/>
</dbReference>
<protein>
    <submittedName>
        <fullName evidence="2">Uncharacterized protein</fullName>
    </submittedName>
</protein>
<organism evidence="2 3">
    <name type="scientific">Trichogramma brassicae</name>
    <dbReference type="NCBI Taxonomy" id="86971"/>
    <lineage>
        <taxon>Eukaryota</taxon>
        <taxon>Metazoa</taxon>
        <taxon>Ecdysozoa</taxon>
        <taxon>Arthropoda</taxon>
        <taxon>Hexapoda</taxon>
        <taxon>Insecta</taxon>
        <taxon>Pterygota</taxon>
        <taxon>Neoptera</taxon>
        <taxon>Endopterygota</taxon>
        <taxon>Hymenoptera</taxon>
        <taxon>Apocrita</taxon>
        <taxon>Proctotrupomorpha</taxon>
        <taxon>Chalcidoidea</taxon>
        <taxon>Trichogrammatidae</taxon>
        <taxon>Trichogramma</taxon>
    </lineage>
</organism>
<dbReference type="AlphaFoldDB" id="A0A6H5IDU5"/>
<evidence type="ECO:0000313" key="3">
    <source>
        <dbReference type="Proteomes" id="UP000479190"/>
    </source>
</evidence>
<evidence type="ECO:0000256" key="1">
    <source>
        <dbReference type="SAM" id="MobiDB-lite"/>
    </source>
</evidence>
<proteinExistence type="predicted"/>